<sequence>MKLPLKERIAPRYLYVNPKTNMVHLLMPIMSGTEIGLDNTCKSVYSLQEFFGLLGANKQSTALGMLEDYKDALAFDLKYCPDSKEKELKAARLLQINTYLSLLKSIQNEKGITESLKKVFPTYPAPLESLMQAKEANLYSVILRPKEQDVQLRTTAITPVFSANHDCLVHGLIVLKDSLLGNTLLDSYKDLAFTPKSKEQLIARVLSKFSGSPVDFEQIRAKLTQEIHDYLGIEVTLSQTQGTRYAPSVPMTQSYLDEQLAIDADNLATHLDYINALLEYCTPNLFESLEGSPFYMMNEAERLSILTQFFLAELNIACRTQGVTNADWGQILEANFELISHLAQTVQHALERSFSVEEALIDYMNRHQDVFQLKSPIPKDNIPKLKERFKSHYELIKDSPHFDEFMLLSEKKGLFVTHQGCIVTHFAHFLQTSFSNEVLDEPTRAFLQAAQQDFETVDKPDNVIPHKNDFIHADLKEVELDLSKMDNHALQVLYEDINRYEDPKLKKTLLTQFKQERPDFKPKIDARQFLQHVAYGQQDEAEALLQKEDPQLAQELLKADNIAFTDYSGRTFTCTAYEYAYWAKDSHMQRMLEKHIRLDEDTRQFILERVQQIEELVNLPPDAGLFEHPKPRGLHYTTRDEQGNTIDHWETHFDLTPLKRALEHYVKEYNEKPNKSGADWEQLDKIWVEEVGRAQRDVPAHIAQEYCHPDRSFEDVTNNQALLDATNPTNLKRQLKFRKLDTNEYYLWFTPDSYSVDSGLGFSFGILRWRYDCRPREWWAAGAGDIAFAVIDLNALTAIDEVRTSDLKQSLDNLRQPLIVQASQSHST</sequence>
<organism evidence="2 3">
    <name type="scientific">Legionella norrlandica</name>
    <dbReference type="NCBI Taxonomy" id="1498499"/>
    <lineage>
        <taxon>Bacteria</taxon>
        <taxon>Pseudomonadati</taxon>
        <taxon>Pseudomonadota</taxon>
        <taxon>Gammaproteobacteria</taxon>
        <taxon>Legionellales</taxon>
        <taxon>Legionellaceae</taxon>
        <taxon>Legionella</taxon>
    </lineage>
</organism>
<evidence type="ECO:0000259" key="1">
    <source>
        <dbReference type="Pfam" id="PF18219"/>
    </source>
</evidence>
<proteinExistence type="predicted"/>
<dbReference type="OrthoDB" id="5653210at2"/>
<dbReference type="InterPro" id="IPR041264">
    <property type="entry name" value="SidC_N"/>
</dbReference>
<protein>
    <recommendedName>
        <fullName evidence="1">SidC N-terminal domain-containing protein</fullName>
    </recommendedName>
</protein>
<dbReference type="Pfam" id="PF18219">
    <property type="entry name" value="SidC_N"/>
    <property type="match status" value="1"/>
</dbReference>
<reference evidence="2 3" key="1">
    <citation type="submission" date="2014-05" db="EMBL/GenBank/DDBJ databases">
        <authorList>
            <person name="Rizzardi K."/>
            <person name="Winiecka-Krusnell J."/>
            <person name="Ramliden M."/>
            <person name="Alm E."/>
            <person name="Andersson S."/>
            <person name="Byfors S."/>
        </authorList>
    </citation>
    <scope>NUCLEOTIDE SEQUENCE [LARGE SCALE GENOMIC DNA]</scope>
    <source>
        <strain evidence="2 3">LEGN</strain>
    </source>
</reference>
<dbReference type="Proteomes" id="UP000054422">
    <property type="component" value="Unassembled WGS sequence"/>
</dbReference>
<accession>A0A0A2SUF0</accession>
<gene>
    <name evidence="2" type="ORF">EP47_09000</name>
</gene>
<keyword evidence="3" id="KW-1185">Reference proteome</keyword>
<evidence type="ECO:0000313" key="2">
    <source>
        <dbReference type="EMBL" id="KGP63059.1"/>
    </source>
</evidence>
<comment type="caution">
    <text evidence="2">The sequence shown here is derived from an EMBL/GenBank/DDBJ whole genome shotgun (WGS) entry which is preliminary data.</text>
</comment>
<evidence type="ECO:0000313" key="3">
    <source>
        <dbReference type="Proteomes" id="UP000054422"/>
    </source>
</evidence>
<name>A0A0A2SUF0_9GAMM</name>
<feature type="domain" description="SidC N-terminal" evidence="1">
    <location>
        <begin position="3"/>
        <end position="471"/>
    </location>
</feature>
<dbReference type="EMBL" id="JNCF01000027">
    <property type="protein sequence ID" value="KGP63059.1"/>
    <property type="molecule type" value="Genomic_DNA"/>
</dbReference>
<dbReference type="AlphaFoldDB" id="A0A0A2SUF0"/>
<dbReference type="RefSeq" id="WP_035889939.1">
    <property type="nucleotide sequence ID" value="NZ_JNCF01000027.1"/>
</dbReference>